<evidence type="ECO:0000256" key="2">
    <source>
        <dbReference type="ARBA" id="ARBA00022980"/>
    </source>
</evidence>
<keyword evidence="7" id="KW-1185">Reference proteome</keyword>
<dbReference type="InterPro" id="IPR012340">
    <property type="entry name" value="NA-bd_OB-fold"/>
</dbReference>
<dbReference type="GO" id="GO:0005840">
    <property type="term" value="C:ribosome"/>
    <property type="evidence" value="ECO:0007669"/>
    <property type="project" value="UniProtKB-KW"/>
</dbReference>
<dbReference type="AlphaFoldDB" id="A5G5P3"/>
<protein>
    <submittedName>
        <fullName evidence="6">SSU ribosomal protein S1P</fullName>
    </submittedName>
</protein>
<organism evidence="6 7">
    <name type="scientific">Geotalea uraniireducens (strain Rf4)</name>
    <name type="common">Geobacter uraniireducens</name>
    <dbReference type="NCBI Taxonomy" id="351605"/>
    <lineage>
        <taxon>Bacteria</taxon>
        <taxon>Pseudomonadati</taxon>
        <taxon>Thermodesulfobacteriota</taxon>
        <taxon>Desulfuromonadia</taxon>
        <taxon>Geobacterales</taxon>
        <taxon>Geobacteraceae</taxon>
        <taxon>Geotalea</taxon>
    </lineage>
</organism>
<dbReference type="PRINTS" id="PR00681">
    <property type="entry name" value="RIBOSOMALS1"/>
</dbReference>
<dbReference type="NCBIfam" id="NF005208">
    <property type="entry name" value="PRK06676.1"/>
    <property type="match status" value="1"/>
</dbReference>
<evidence type="ECO:0000256" key="4">
    <source>
        <dbReference type="SAM" id="Coils"/>
    </source>
</evidence>
<dbReference type="GO" id="GO:0006412">
    <property type="term" value="P:translation"/>
    <property type="evidence" value="ECO:0007669"/>
    <property type="project" value="TreeGrafter"/>
</dbReference>
<dbReference type="Proteomes" id="UP000006695">
    <property type="component" value="Chromosome"/>
</dbReference>
<evidence type="ECO:0000313" key="6">
    <source>
        <dbReference type="EMBL" id="ABQ27111.1"/>
    </source>
</evidence>
<feature type="domain" description="S1 motif" evidence="5">
    <location>
        <begin position="289"/>
        <end position="359"/>
    </location>
</feature>
<dbReference type="GO" id="GO:0003735">
    <property type="term" value="F:structural constituent of ribosome"/>
    <property type="evidence" value="ECO:0007669"/>
    <property type="project" value="TreeGrafter"/>
</dbReference>
<reference evidence="6 7" key="1">
    <citation type="submission" date="2007-05" db="EMBL/GenBank/DDBJ databases">
        <title>Complete sequence of Geobacter uraniireducens Rf4.</title>
        <authorList>
            <consortium name="US DOE Joint Genome Institute"/>
            <person name="Copeland A."/>
            <person name="Lucas S."/>
            <person name="Lapidus A."/>
            <person name="Barry K."/>
            <person name="Detter J.C."/>
            <person name="Glavina del Rio T."/>
            <person name="Hammon N."/>
            <person name="Israni S."/>
            <person name="Dalin E."/>
            <person name="Tice H."/>
            <person name="Pitluck S."/>
            <person name="Chertkov O."/>
            <person name="Brettin T."/>
            <person name="Bruce D."/>
            <person name="Han C."/>
            <person name="Schmutz J."/>
            <person name="Larimer F."/>
            <person name="Land M."/>
            <person name="Hauser L."/>
            <person name="Kyrpides N."/>
            <person name="Mikhailova N."/>
            <person name="Shelobolina E."/>
            <person name="Aklujkar M."/>
            <person name="Lovley D."/>
            <person name="Richardson P."/>
        </authorList>
    </citation>
    <scope>NUCLEOTIDE SEQUENCE [LARGE SCALE GENOMIC DNA]</scope>
    <source>
        <strain evidence="6 7">Rf4</strain>
    </source>
</reference>
<dbReference type="RefSeq" id="WP_011939780.1">
    <property type="nucleotide sequence ID" value="NC_009483.1"/>
</dbReference>
<name>A5G5P3_GEOUR</name>
<dbReference type="OrthoDB" id="9804077at2"/>
<keyword evidence="2 6" id="KW-0689">Ribosomal protein</keyword>
<comment type="similarity">
    <text evidence="1">Belongs to the bacterial ribosomal protein bS1 family.</text>
</comment>
<evidence type="ECO:0000259" key="5">
    <source>
        <dbReference type="PROSITE" id="PS50126"/>
    </source>
</evidence>
<dbReference type="InterPro" id="IPR003029">
    <property type="entry name" value="S1_domain"/>
</dbReference>
<dbReference type="Pfam" id="PF00575">
    <property type="entry name" value="S1"/>
    <property type="match status" value="3"/>
</dbReference>
<feature type="domain" description="S1 motif" evidence="5">
    <location>
        <begin position="116"/>
        <end position="183"/>
    </location>
</feature>
<dbReference type="GO" id="GO:0003729">
    <property type="term" value="F:mRNA binding"/>
    <property type="evidence" value="ECO:0007669"/>
    <property type="project" value="TreeGrafter"/>
</dbReference>
<evidence type="ECO:0000256" key="3">
    <source>
        <dbReference type="ARBA" id="ARBA00023274"/>
    </source>
</evidence>
<evidence type="ECO:0000256" key="1">
    <source>
        <dbReference type="ARBA" id="ARBA00006767"/>
    </source>
</evidence>
<dbReference type="KEGG" id="gur:Gura_2939"/>
<feature type="domain" description="S1 motif" evidence="5">
    <location>
        <begin position="34"/>
        <end position="98"/>
    </location>
</feature>
<dbReference type="HOGENOM" id="CLU_015805_4_0_7"/>
<dbReference type="CDD" id="cd04465">
    <property type="entry name" value="S1_RPS1_repeat_ec2_hs2"/>
    <property type="match status" value="1"/>
</dbReference>
<dbReference type="InterPro" id="IPR035104">
    <property type="entry name" value="Ribosomal_protein_S1-like"/>
</dbReference>
<dbReference type="PANTHER" id="PTHR10724:SF7">
    <property type="entry name" value="SMALL RIBOSOMAL SUBUNIT PROTEIN BS1C"/>
    <property type="match status" value="1"/>
</dbReference>
<dbReference type="InterPro" id="IPR050437">
    <property type="entry name" value="Ribos_protein_bS1-like"/>
</dbReference>
<dbReference type="PROSITE" id="PS50126">
    <property type="entry name" value="S1"/>
    <property type="match status" value="4"/>
</dbReference>
<feature type="domain" description="S1 motif" evidence="5">
    <location>
        <begin position="204"/>
        <end position="272"/>
    </location>
</feature>
<keyword evidence="3" id="KW-0687">Ribonucleoprotein</keyword>
<dbReference type="CDD" id="cd05688">
    <property type="entry name" value="S1_RPS1_repeat_ec3"/>
    <property type="match status" value="1"/>
</dbReference>
<dbReference type="PANTHER" id="PTHR10724">
    <property type="entry name" value="30S RIBOSOMAL PROTEIN S1"/>
    <property type="match status" value="1"/>
</dbReference>
<dbReference type="STRING" id="351605.Gura_2939"/>
<dbReference type="Gene3D" id="2.40.50.140">
    <property type="entry name" value="Nucleic acid-binding proteins"/>
    <property type="match status" value="4"/>
</dbReference>
<feature type="coiled-coil region" evidence="4">
    <location>
        <begin position="358"/>
        <end position="385"/>
    </location>
</feature>
<accession>A5G5P3</accession>
<evidence type="ECO:0000313" key="7">
    <source>
        <dbReference type="Proteomes" id="UP000006695"/>
    </source>
</evidence>
<sequence>MDKDDKELKETTEEESFADLFAKSFADQVRLEPGQKVEAKILKISGDWIFLDTGRKGEGVLEAKELLDADGNLTVKEGDTITAWFLGVSHNELRFTTRLGGGSAGQSQLEDAWRNGIPVEGHVEKEIKGGFEVKVGGTVRAFCPYSQISLRRVENAADYIGKRLSFRISEYGENGRNIVLSHRSVLEEERLRQKEEQKETLKEGMIVQGTVTSLRDFGAFISIGSVEGLLPISEIGWSRVKDIHEVLSVGQNVEVVIKQIDWENDKISFSLKDTLADPWDKVALTYPEGSFHTGRVARLAQFGAFVTLDSGVDGLIHISKLGAGKRINHPREVIKEGETVEVKVESVDRENRRLSLSLAEVSRAAEQEERTIEEFRRTAAETSAKTMGTLGDLLKAKLEKGKK</sequence>
<dbReference type="EMBL" id="CP000698">
    <property type="protein sequence ID" value="ABQ27111.1"/>
    <property type="molecule type" value="Genomic_DNA"/>
</dbReference>
<dbReference type="SUPFAM" id="SSF50249">
    <property type="entry name" value="Nucleic acid-binding proteins"/>
    <property type="match status" value="4"/>
</dbReference>
<dbReference type="SMART" id="SM00316">
    <property type="entry name" value="S1"/>
    <property type="match status" value="4"/>
</dbReference>
<gene>
    <name evidence="6" type="ordered locus">Gura_2939</name>
</gene>
<proteinExistence type="inferred from homology"/>
<keyword evidence="4" id="KW-0175">Coiled coil</keyword>